<evidence type="ECO:0000313" key="14">
    <source>
        <dbReference type="EMBL" id="VDK31573.1"/>
    </source>
</evidence>
<keyword evidence="9 11" id="KW-0739">Sodium transport</keyword>
<feature type="compositionally biased region" description="Basic residues" evidence="12">
    <location>
        <begin position="1"/>
        <end position="11"/>
    </location>
</feature>
<evidence type="ECO:0000256" key="7">
    <source>
        <dbReference type="ARBA" id="ARBA00023065"/>
    </source>
</evidence>
<feature type="region of interest" description="Disordered" evidence="12">
    <location>
        <begin position="47"/>
        <end position="110"/>
    </location>
</feature>
<dbReference type="Proteomes" id="UP000282613">
    <property type="component" value="Unassembled WGS sequence"/>
</dbReference>
<reference evidence="16" key="1">
    <citation type="submission" date="2017-02" db="UniProtKB">
        <authorList>
            <consortium name="WormBaseParasite"/>
        </authorList>
    </citation>
    <scope>IDENTIFICATION</scope>
</reference>
<gene>
    <name evidence="14" type="ORF">TASK_LOCUS3278</name>
</gene>
<keyword evidence="15" id="KW-1185">Reference proteome</keyword>
<dbReference type="EMBL" id="UYRS01018293">
    <property type="protein sequence ID" value="VDK31573.1"/>
    <property type="molecule type" value="Genomic_DNA"/>
</dbReference>
<keyword evidence="5 13" id="KW-1133">Transmembrane helix</keyword>
<evidence type="ECO:0000256" key="2">
    <source>
        <dbReference type="ARBA" id="ARBA00022448"/>
    </source>
</evidence>
<dbReference type="Gene3D" id="1.10.287.770">
    <property type="entry name" value="YojJ-like"/>
    <property type="match status" value="1"/>
</dbReference>
<feature type="region of interest" description="Disordered" evidence="12">
    <location>
        <begin position="1"/>
        <end position="25"/>
    </location>
</feature>
<evidence type="ECO:0000256" key="8">
    <source>
        <dbReference type="ARBA" id="ARBA00023136"/>
    </source>
</evidence>
<proteinExistence type="inferred from homology"/>
<keyword evidence="8 13" id="KW-0472">Membrane</keyword>
<evidence type="ECO:0000313" key="16">
    <source>
        <dbReference type="WBParaSite" id="TASK_0000327701-mRNA-1"/>
    </source>
</evidence>
<evidence type="ECO:0000313" key="15">
    <source>
        <dbReference type="Proteomes" id="UP000282613"/>
    </source>
</evidence>
<organism evidence="16">
    <name type="scientific">Taenia asiatica</name>
    <name type="common">Asian tapeworm</name>
    <dbReference type="NCBI Taxonomy" id="60517"/>
    <lineage>
        <taxon>Eukaryota</taxon>
        <taxon>Metazoa</taxon>
        <taxon>Spiralia</taxon>
        <taxon>Lophotrochozoa</taxon>
        <taxon>Platyhelminthes</taxon>
        <taxon>Cestoda</taxon>
        <taxon>Eucestoda</taxon>
        <taxon>Cyclophyllidea</taxon>
        <taxon>Taeniidae</taxon>
        <taxon>Taenia</taxon>
    </lineage>
</organism>
<dbReference type="STRING" id="60517.A0A0R3W0S0"/>
<comment type="similarity">
    <text evidence="11">Belongs to the amiloride-sensitive sodium channel (TC 1.A.6) family.</text>
</comment>
<keyword evidence="2 11" id="KW-0813">Transport</keyword>
<evidence type="ECO:0000256" key="11">
    <source>
        <dbReference type="RuleBase" id="RU000679"/>
    </source>
</evidence>
<evidence type="ECO:0000256" key="12">
    <source>
        <dbReference type="SAM" id="MobiDB-lite"/>
    </source>
</evidence>
<evidence type="ECO:0000256" key="4">
    <source>
        <dbReference type="ARBA" id="ARBA00022692"/>
    </source>
</evidence>
<name>A0A0R3W0S0_TAEAS</name>
<accession>A0A0R3W0S0</accession>
<feature type="compositionally biased region" description="Polar residues" evidence="12">
    <location>
        <begin position="53"/>
        <end position="91"/>
    </location>
</feature>
<evidence type="ECO:0000256" key="5">
    <source>
        <dbReference type="ARBA" id="ARBA00022989"/>
    </source>
</evidence>
<evidence type="ECO:0000256" key="3">
    <source>
        <dbReference type="ARBA" id="ARBA00022461"/>
    </source>
</evidence>
<dbReference type="AlphaFoldDB" id="A0A0R3W0S0"/>
<keyword evidence="10 11" id="KW-0407">Ion channel</keyword>
<evidence type="ECO:0000256" key="9">
    <source>
        <dbReference type="ARBA" id="ARBA00023201"/>
    </source>
</evidence>
<evidence type="ECO:0000256" key="1">
    <source>
        <dbReference type="ARBA" id="ARBA00004141"/>
    </source>
</evidence>
<evidence type="ECO:0000256" key="13">
    <source>
        <dbReference type="SAM" id="Phobius"/>
    </source>
</evidence>
<dbReference type="PRINTS" id="PR01078">
    <property type="entry name" value="AMINACHANNEL"/>
</dbReference>
<keyword evidence="4 11" id="KW-0812">Transmembrane</keyword>
<sequence>MPRVAKRRVVHTRNVSSHSDDETTFSSMLSNIDSTITNTTTTTCVHRGLGRRSQITSSDVTTTMTSREGADDSNQNQGPSRATSTCSSSPVPKSGSEKRPSGRKSGKFYFSDGDVGSSVSNTSKGASDDSKRKISCKNLREKESKCGGSDSESSAFKKFCSCVRWWKRKVNSTDSECETYAMSRAEKDQRLFETVRERLRAWGERSTFHGVDVLMETPADWRRVFVFILLCIMTALCWICCGKMVLGFLNMSVTTVIDRDMEEFRFPAVTVCPDSPFTMAQLEAEGGAFQEYKKLAGLWMKESPNTSTLDPQKWPQYEGQWRQRTKYAFFRTYMKTPSLHVPWERYFMACQYNGLSCRELPLNGVSIELKGVGGGGNGEADADRDGVYVGNSHWTLDPGRIYGYEDAKENATESLKTAKSIPSQTVWPKESPVRIVTTAKYQCFQIRMKMTSVKRSGSRAGLHLILKRPYQQGQTHPALLYADADASIYQARYLLSRLTCILIAPVPSYSRFLFGALSLSIIGGWDDHQGPANSEDATVATELDGFQVLLHEFAEADQSVLSAADIASIGDARSVVRTSVRFGQHLIVTVNQFILNRLDTYFRPCKMNIHPILYLDVGVFVKEQKRRAISVEYTRQNCLAALRQSVLQRRCGCLSESSMVPLYLANHLATQGFCHEAGRDNNSATVACHDDVMRMSDEEILETSIPKRWYRVVLVKLKPHTRHFWLCPQPCVERVNEISHQQVLALEEGLPAELLGRISSLNGTNANTSAGASGGVAKTDYLVISVAAENSRIAIHSEGEATSFFNLLAALGGIFGLFLGLSGVTMFEVLESYSILLSQGFGTFRHAAKVGVSFGKKIFTREKSLEIDEDEKDMTMTGSLPPSPALKEPEVCTDWDAAVRKATDQIRDYLCRCDASDQRPPLLLPAYKCVKNADEKWDCNFAGSSIPGSCPCQVTSRPLPTIMGRASAVVTVPPTAPSPPSPQPCSRS</sequence>
<dbReference type="WBParaSite" id="TASK_0000327701-mRNA-1">
    <property type="protein sequence ID" value="TASK_0000327701-mRNA-1"/>
    <property type="gene ID" value="TASK_0000327701"/>
</dbReference>
<dbReference type="OrthoDB" id="6021021at2759"/>
<evidence type="ECO:0000256" key="6">
    <source>
        <dbReference type="ARBA" id="ARBA00023053"/>
    </source>
</evidence>
<dbReference type="PANTHER" id="PTHR11690">
    <property type="entry name" value="AMILORIDE-SENSITIVE SODIUM CHANNEL-RELATED"/>
    <property type="match status" value="1"/>
</dbReference>
<dbReference type="InterPro" id="IPR001873">
    <property type="entry name" value="ENaC"/>
</dbReference>
<reference evidence="14 15" key="2">
    <citation type="submission" date="2018-11" db="EMBL/GenBank/DDBJ databases">
        <authorList>
            <consortium name="Pathogen Informatics"/>
        </authorList>
    </citation>
    <scope>NUCLEOTIDE SEQUENCE [LARGE SCALE GENOMIC DNA]</scope>
</reference>
<dbReference type="Pfam" id="PF00858">
    <property type="entry name" value="ASC"/>
    <property type="match status" value="2"/>
</dbReference>
<feature type="transmembrane region" description="Helical" evidence="13">
    <location>
        <begin position="224"/>
        <end position="249"/>
    </location>
</feature>
<dbReference type="GO" id="GO:0015280">
    <property type="term" value="F:ligand-gated sodium channel activity"/>
    <property type="evidence" value="ECO:0007669"/>
    <property type="project" value="TreeGrafter"/>
</dbReference>
<evidence type="ECO:0000256" key="10">
    <source>
        <dbReference type="ARBA" id="ARBA00023303"/>
    </source>
</evidence>
<keyword evidence="7 11" id="KW-0406">Ion transport</keyword>
<keyword evidence="6" id="KW-0915">Sodium</keyword>
<comment type="subcellular location">
    <subcellularLocation>
        <location evidence="1">Membrane</location>
        <topology evidence="1">Multi-pass membrane protein</topology>
    </subcellularLocation>
</comment>
<dbReference type="GO" id="GO:0005886">
    <property type="term" value="C:plasma membrane"/>
    <property type="evidence" value="ECO:0007669"/>
    <property type="project" value="TreeGrafter"/>
</dbReference>
<keyword evidence="3 11" id="KW-0894">Sodium channel</keyword>
<protein>
    <submittedName>
        <fullName evidence="16">Amiloride-sensitive sodium channel</fullName>
    </submittedName>
</protein>